<dbReference type="EMBL" id="BPQB01000001">
    <property type="protein sequence ID" value="GJE83928.1"/>
    <property type="molecule type" value="Genomic_DNA"/>
</dbReference>
<gene>
    <name evidence="2" type="ORF">PsYK624_000010</name>
</gene>
<keyword evidence="3" id="KW-1185">Reference proteome</keyword>
<evidence type="ECO:0000259" key="1">
    <source>
        <dbReference type="Pfam" id="PF12697"/>
    </source>
</evidence>
<feature type="domain" description="AB hydrolase-1" evidence="1">
    <location>
        <begin position="51"/>
        <end position="330"/>
    </location>
</feature>
<organism evidence="2 3">
    <name type="scientific">Phanerochaete sordida</name>
    <dbReference type="NCBI Taxonomy" id="48140"/>
    <lineage>
        <taxon>Eukaryota</taxon>
        <taxon>Fungi</taxon>
        <taxon>Dikarya</taxon>
        <taxon>Basidiomycota</taxon>
        <taxon>Agaricomycotina</taxon>
        <taxon>Agaricomycetes</taxon>
        <taxon>Polyporales</taxon>
        <taxon>Phanerochaetaceae</taxon>
        <taxon>Phanerochaete</taxon>
    </lineage>
</organism>
<protein>
    <submittedName>
        <fullName evidence="2">Abhydrolase domain-containing protein mpaH</fullName>
    </submittedName>
</protein>
<sequence length="346" mass="38594">MTVQIHAVTLPPEPQYPFHICAKRYSHPAFRATGSARITSGGGGAVQPVTLLLLHSTSFHKEIYEPVLEALFALTAGGGRDIREAWAVDCPNHGEAAVWNADVLQTKPFDEYFSCAHYAEAVCHFLEARRDNGEPYVTRSDRLVAVGHSLGGCTAIILSESIPLASLILFDPFLYPGPPNDLVKLRNRLVRQAHVRRDVWHTQDEAKESLRRTAAKGWDERVLDLYVRYGLRAHPHANRSLAPYNGMTLACTREQEATMYRDADGGIKPLEQLTAICQKIPVHVAFGADADVIPRDVQERIIDSRRFASVQWIQNAGHLVPQHVPESVAQFIYDALCSNDQYLARL</sequence>
<accession>A0A9P3FVM4</accession>
<dbReference type="InterPro" id="IPR000073">
    <property type="entry name" value="AB_hydrolase_1"/>
</dbReference>
<comment type="caution">
    <text evidence="2">The sequence shown here is derived from an EMBL/GenBank/DDBJ whole genome shotgun (WGS) entry which is preliminary data.</text>
</comment>
<proteinExistence type="predicted"/>
<dbReference type="Pfam" id="PF12697">
    <property type="entry name" value="Abhydrolase_6"/>
    <property type="match status" value="1"/>
</dbReference>
<dbReference type="SUPFAM" id="SSF53474">
    <property type="entry name" value="alpha/beta-Hydrolases"/>
    <property type="match status" value="1"/>
</dbReference>
<dbReference type="InterPro" id="IPR029058">
    <property type="entry name" value="AB_hydrolase_fold"/>
</dbReference>
<dbReference type="Gene3D" id="3.40.50.1820">
    <property type="entry name" value="alpha/beta hydrolase"/>
    <property type="match status" value="1"/>
</dbReference>
<name>A0A9P3FVM4_9APHY</name>
<reference evidence="2 3" key="1">
    <citation type="submission" date="2021-08" db="EMBL/GenBank/DDBJ databases">
        <title>Draft Genome Sequence of Phanerochaete sordida strain YK-624.</title>
        <authorList>
            <person name="Mori T."/>
            <person name="Dohra H."/>
            <person name="Suzuki T."/>
            <person name="Kawagishi H."/>
            <person name="Hirai H."/>
        </authorList>
    </citation>
    <scope>NUCLEOTIDE SEQUENCE [LARGE SCALE GENOMIC DNA]</scope>
    <source>
        <strain evidence="2 3">YK-624</strain>
    </source>
</reference>
<dbReference type="OrthoDB" id="94039at2759"/>
<evidence type="ECO:0000313" key="3">
    <source>
        <dbReference type="Proteomes" id="UP000703269"/>
    </source>
</evidence>
<dbReference type="Proteomes" id="UP000703269">
    <property type="component" value="Unassembled WGS sequence"/>
</dbReference>
<dbReference type="AlphaFoldDB" id="A0A9P3FVM4"/>
<evidence type="ECO:0000313" key="2">
    <source>
        <dbReference type="EMBL" id="GJE83928.1"/>
    </source>
</evidence>